<keyword evidence="1" id="KW-0732">Signal</keyword>
<protein>
    <submittedName>
        <fullName evidence="3">Osmotically inducible protein Y domain protein</fullName>
    </submittedName>
</protein>
<evidence type="ECO:0000313" key="3">
    <source>
        <dbReference type="EMBL" id="ACO32310.1"/>
    </source>
</evidence>
<sequence length="237" mass="26090">MTVRGMVSGPAPLCHAGRSAMRDGGRELKTHVEDELYLEPSLDAAAIGVAVSDAMVTLSGKVRSYTEKQTAERAIMRIHGVRALINDLEVELPAESERRDEDIARTATSALVWHSSLPKHRIHVQVSHGWITLSGEVDWHFERMAAERAVRDLMGVRGVSNQITVSTHALKAEIRDRIHEALRRNAVLNAHGIQVTLEGNRAVLTGVVQTLSRRKEAERAAWSVPGIIAVENNIRVA</sequence>
<accession>C1F1Z1</accession>
<evidence type="ECO:0000313" key="4">
    <source>
        <dbReference type="Proteomes" id="UP000002207"/>
    </source>
</evidence>
<name>C1F1Z1_ACIC5</name>
<proteinExistence type="predicted"/>
<dbReference type="AlphaFoldDB" id="C1F1Z1"/>
<dbReference type="KEGG" id="aca:ACP_2538"/>
<dbReference type="InParanoid" id="C1F1Z1"/>
<dbReference type="HOGENOM" id="CLU_082070_0_0_0"/>
<dbReference type="eggNOG" id="COG2823">
    <property type="taxonomic scope" value="Bacteria"/>
</dbReference>
<dbReference type="Proteomes" id="UP000002207">
    <property type="component" value="Chromosome"/>
</dbReference>
<dbReference type="PANTHER" id="PTHR34606">
    <property type="entry name" value="BON DOMAIN-CONTAINING PROTEIN"/>
    <property type="match status" value="1"/>
</dbReference>
<dbReference type="PROSITE" id="PS50914">
    <property type="entry name" value="BON"/>
    <property type="match status" value="3"/>
</dbReference>
<dbReference type="Pfam" id="PF04972">
    <property type="entry name" value="BON"/>
    <property type="match status" value="3"/>
</dbReference>
<dbReference type="InterPro" id="IPR014004">
    <property type="entry name" value="Transpt-assoc_nodulatn_dom_bac"/>
</dbReference>
<dbReference type="SMART" id="SM00749">
    <property type="entry name" value="BON"/>
    <property type="match status" value="3"/>
</dbReference>
<dbReference type="PANTHER" id="PTHR34606:SF4">
    <property type="entry name" value="OUTER MEMBRANE LIPOPROTEIN DOLP"/>
    <property type="match status" value="1"/>
</dbReference>
<feature type="domain" description="BON" evidence="2">
    <location>
        <begin position="170"/>
        <end position="237"/>
    </location>
</feature>
<evidence type="ECO:0000256" key="1">
    <source>
        <dbReference type="ARBA" id="ARBA00022729"/>
    </source>
</evidence>
<dbReference type="FunCoup" id="C1F1Z1">
    <property type="interactions" value="27"/>
</dbReference>
<gene>
    <name evidence="3" type="ordered locus">ACP_2538</name>
</gene>
<dbReference type="Gene3D" id="3.30.1340.30">
    <property type="match status" value="3"/>
</dbReference>
<keyword evidence="4" id="KW-1185">Reference proteome</keyword>
<feature type="domain" description="BON" evidence="2">
    <location>
        <begin position="99"/>
        <end position="167"/>
    </location>
</feature>
<dbReference type="InterPro" id="IPR007055">
    <property type="entry name" value="BON_dom"/>
</dbReference>
<organism evidence="3 4">
    <name type="scientific">Acidobacterium capsulatum (strain ATCC 51196 / DSM 11244 / BCRC 80197 / JCM 7670 / NBRC 15755 / NCIMB 13165 / 161)</name>
    <dbReference type="NCBI Taxonomy" id="240015"/>
    <lineage>
        <taxon>Bacteria</taxon>
        <taxon>Pseudomonadati</taxon>
        <taxon>Acidobacteriota</taxon>
        <taxon>Terriglobia</taxon>
        <taxon>Terriglobales</taxon>
        <taxon>Acidobacteriaceae</taxon>
        <taxon>Acidobacterium</taxon>
    </lineage>
</organism>
<dbReference type="EMBL" id="CP001472">
    <property type="protein sequence ID" value="ACO32310.1"/>
    <property type="molecule type" value="Genomic_DNA"/>
</dbReference>
<feature type="domain" description="BON" evidence="2">
    <location>
        <begin position="24"/>
        <end position="92"/>
    </location>
</feature>
<reference evidence="3 4" key="1">
    <citation type="journal article" date="2009" name="Appl. Environ. Microbiol.">
        <title>Three genomes from the phylum Acidobacteria provide insight into the lifestyles of these microorganisms in soils.</title>
        <authorList>
            <person name="Ward N.L."/>
            <person name="Challacombe J.F."/>
            <person name="Janssen P.H."/>
            <person name="Henrissat B."/>
            <person name="Coutinho P.M."/>
            <person name="Wu M."/>
            <person name="Xie G."/>
            <person name="Haft D.H."/>
            <person name="Sait M."/>
            <person name="Badger J."/>
            <person name="Barabote R.D."/>
            <person name="Bradley B."/>
            <person name="Brettin T.S."/>
            <person name="Brinkac L.M."/>
            <person name="Bruce D."/>
            <person name="Creasy T."/>
            <person name="Daugherty S.C."/>
            <person name="Davidsen T.M."/>
            <person name="DeBoy R.T."/>
            <person name="Detter J.C."/>
            <person name="Dodson R.J."/>
            <person name="Durkin A.S."/>
            <person name="Ganapathy A."/>
            <person name="Gwinn-Giglio M."/>
            <person name="Han C.S."/>
            <person name="Khouri H."/>
            <person name="Kiss H."/>
            <person name="Kothari S.P."/>
            <person name="Madupu R."/>
            <person name="Nelson K.E."/>
            <person name="Nelson W.C."/>
            <person name="Paulsen I."/>
            <person name="Penn K."/>
            <person name="Ren Q."/>
            <person name="Rosovitz M.J."/>
            <person name="Selengut J.D."/>
            <person name="Shrivastava S."/>
            <person name="Sullivan S.A."/>
            <person name="Tapia R."/>
            <person name="Thompson L.S."/>
            <person name="Watkins K.L."/>
            <person name="Yang Q."/>
            <person name="Yu C."/>
            <person name="Zafar N."/>
            <person name="Zhou L."/>
            <person name="Kuske C.R."/>
        </authorList>
    </citation>
    <scope>NUCLEOTIDE SEQUENCE [LARGE SCALE GENOMIC DNA]</scope>
    <source>
        <strain evidence="4">ATCC 51196 / DSM 11244 / BCRC 80197 / JCM 7670 / NBRC 15755 / NCIMB 13165 / 161</strain>
    </source>
</reference>
<dbReference type="InterPro" id="IPR051686">
    <property type="entry name" value="Lipoprotein_DolP"/>
</dbReference>
<dbReference type="STRING" id="240015.ACP_2538"/>
<dbReference type="OrthoDB" id="129327at2"/>
<evidence type="ECO:0000259" key="2">
    <source>
        <dbReference type="PROSITE" id="PS50914"/>
    </source>
</evidence>